<name>A0A897N303_9EURY</name>
<evidence type="ECO:0000256" key="3">
    <source>
        <dbReference type="ARBA" id="ARBA00022676"/>
    </source>
</evidence>
<gene>
    <name evidence="9" type="ORF">HSR121_0751</name>
</gene>
<sequence length="389" mass="43000">MAIDRIFLYPFQHPRMNPLRRERRLAPLFVFVVALLARTAYWLYRGTAVGADTSGYLRACEVLATEGPIAFAFGHKGILYSGFTIPLCGVLSIPGATFGLWVAFQILLASFGSVLIYKIGTELVDRQTGILSGLAMAVLWDTFQWDVYVLSDSLFTFGMVLALGALAWHHREGTIASRVAVFATMGYLLISRPHGFPIVMGWVLYDLLPRGDQRRLGLFSTRWIPLLGGTSVVAVIPYAVQRYNLLDVWQSGELIIYESEYAYPYVSEATGGTVGFVLSNLHHLLVMGILKTGLFFIPALPRHSAIHIGINLVTYLPITAIGFVGLARAWKNDFHLFRMWATPVIVLIGITAVTFVSWDLRYRAALGPAFALAFGYAVATILPLGDTDD</sequence>
<keyword evidence="2" id="KW-1003">Cell membrane</keyword>
<dbReference type="InterPro" id="IPR050297">
    <property type="entry name" value="LipidA_mod_glycosyltrf_83"/>
</dbReference>
<feature type="transmembrane region" description="Helical" evidence="8">
    <location>
        <begin position="98"/>
        <end position="117"/>
    </location>
</feature>
<evidence type="ECO:0000256" key="1">
    <source>
        <dbReference type="ARBA" id="ARBA00004651"/>
    </source>
</evidence>
<keyword evidence="3" id="KW-0328">Glycosyltransferase</keyword>
<organism evidence="9 10">
    <name type="scientific">Halapricum desulfuricans</name>
    <dbReference type="NCBI Taxonomy" id="2841257"/>
    <lineage>
        <taxon>Archaea</taxon>
        <taxon>Methanobacteriati</taxon>
        <taxon>Methanobacteriota</taxon>
        <taxon>Stenosarchaea group</taxon>
        <taxon>Halobacteria</taxon>
        <taxon>Halobacteriales</taxon>
        <taxon>Haloarculaceae</taxon>
        <taxon>Halapricum</taxon>
    </lineage>
</organism>
<feature type="transmembrane region" description="Helical" evidence="8">
    <location>
        <begin position="180"/>
        <end position="204"/>
    </location>
</feature>
<feature type="transmembrane region" description="Helical" evidence="8">
    <location>
        <begin position="216"/>
        <end position="240"/>
    </location>
</feature>
<evidence type="ECO:0000256" key="4">
    <source>
        <dbReference type="ARBA" id="ARBA00022679"/>
    </source>
</evidence>
<reference evidence="9" key="1">
    <citation type="submission" date="2020-11" db="EMBL/GenBank/DDBJ databases">
        <title>Carbohydrate-dependent, anaerobic sulfur respiration: A novel catabolism in halophilic archaea.</title>
        <authorList>
            <person name="Sorokin D.Y."/>
            <person name="Messina E."/>
            <person name="Smedile F."/>
            <person name="La Cono V."/>
            <person name="Hallsworth J.E."/>
            <person name="Yakimov M.M."/>
        </authorList>
    </citation>
    <scope>NUCLEOTIDE SEQUENCE</scope>
    <source>
        <strain evidence="9">HSR12-1</strain>
    </source>
</reference>
<evidence type="ECO:0000256" key="5">
    <source>
        <dbReference type="ARBA" id="ARBA00022692"/>
    </source>
</evidence>
<feature type="transmembrane region" description="Helical" evidence="8">
    <location>
        <begin position="312"/>
        <end position="330"/>
    </location>
</feature>
<feature type="transmembrane region" description="Helical" evidence="8">
    <location>
        <begin position="25"/>
        <end position="44"/>
    </location>
</feature>
<keyword evidence="5 8" id="KW-0812">Transmembrane</keyword>
<evidence type="ECO:0000256" key="6">
    <source>
        <dbReference type="ARBA" id="ARBA00022989"/>
    </source>
</evidence>
<evidence type="ECO:0000256" key="7">
    <source>
        <dbReference type="ARBA" id="ARBA00023136"/>
    </source>
</evidence>
<comment type="subcellular location">
    <subcellularLocation>
        <location evidence="1">Cell membrane</location>
        <topology evidence="1">Multi-pass membrane protein</topology>
    </subcellularLocation>
</comment>
<dbReference type="PANTHER" id="PTHR33908:SF11">
    <property type="entry name" value="MEMBRANE PROTEIN"/>
    <property type="match status" value="1"/>
</dbReference>
<keyword evidence="4" id="KW-0808">Transferase</keyword>
<dbReference type="GO" id="GO:0005886">
    <property type="term" value="C:plasma membrane"/>
    <property type="evidence" value="ECO:0007669"/>
    <property type="project" value="UniProtKB-SubCell"/>
</dbReference>
<keyword evidence="6 8" id="KW-1133">Transmembrane helix</keyword>
<dbReference type="Proteomes" id="UP000663525">
    <property type="component" value="Chromosome"/>
</dbReference>
<dbReference type="EMBL" id="CP064787">
    <property type="protein sequence ID" value="QSG05105.1"/>
    <property type="molecule type" value="Genomic_DNA"/>
</dbReference>
<evidence type="ECO:0000256" key="8">
    <source>
        <dbReference type="SAM" id="Phobius"/>
    </source>
</evidence>
<dbReference type="AlphaFoldDB" id="A0A897N303"/>
<evidence type="ECO:0008006" key="11">
    <source>
        <dbReference type="Google" id="ProtNLM"/>
    </source>
</evidence>
<dbReference type="PANTHER" id="PTHR33908">
    <property type="entry name" value="MANNOSYLTRANSFERASE YKCB-RELATED"/>
    <property type="match status" value="1"/>
</dbReference>
<feature type="transmembrane region" description="Helical" evidence="8">
    <location>
        <begin position="281"/>
        <end position="300"/>
    </location>
</feature>
<keyword evidence="7 8" id="KW-0472">Membrane</keyword>
<evidence type="ECO:0000256" key="2">
    <source>
        <dbReference type="ARBA" id="ARBA00022475"/>
    </source>
</evidence>
<proteinExistence type="predicted"/>
<evidence type="ECO:0000313" key="10">
    <source>
        <dbReference type="Proteomes" id="UP000663525"/>
    </source>
</evidence>
<feature type="transmembrane region" description="Helical" evidence="8">
    <location>
        <begin position="365"/>
        <end position="385"/>
    </location>
</feature>
<dbReference type="GO" id="GO:0016763">
    <property type="term" value="F:pentosyltransferase activity"/>
    <property type="evidence" value="ECO:0007669"/>
    <property type="project" value="TreeGrafter"/>
</dbReference>
<feature type="transmembrane region" description="Helical" evidence="8">
    <location>
        <begin position="147"/>
        <end position="168"/>
    </location>
</feature>
<protein>
    <recommendedName>
        <fullName evidence="11">Glycosyltransferase RgtA/B/C/D-like domain-containing protein</fullName>
    </recommendedName>
</protein>
<evidence type="ECO:0000313" key="9">
    <source>
        <dbReference type="EMBL" id="QSG05105.1"/>
    </source>
</evidence>
<feature type="transmembrane region" description="Helical" evidence="8">
    <location>
        <begin position="336"/>
        <end position="358"/>
    </location>
</feature>
<accession>A0A897N303</accession>
<dbReference type="GO" id="GO:0008610">
    <property type="term" value="P:lipid biosynthetic process"/>
    <property type="evidence" value="ECO:0007669"/>
    <property type="project" value="UniProtKB-ARBA"/>
</dbReference>